<dbReference type="Pfam" id="PF00059">
    <property type="entry name" value="Lectin_C"/>
    <property type="match status" value="1"/>
</dbReference>
<dbReference type="CDD" id="cd00037">
    <property type="entry name" value="CLECT"/>
    <property type="match status" value="1"/>
</dbReference>
<dbReference type="InterPro" id="IPR001304">
    <property type="entry name" value="C-type_lectin-like"/>
</dbReference>
<dbReference type="PROSITE" id="PS00615">
    <property type="entry name" value="C_TYPE_LECTIN_1"/>
    <property type="match status" value="1"/>
</dbReference>
<dbReference type="AlphaFoldDB" id="A0A7D9IIK7"/>
<dbReference type="OrthoDB" id="10244320at2759"/>
<evidence type="ECO:0000313" key="4">
    <source>
        <dbReference type="Proteomes" id="UP001152795"/>
    </source>
</evidence>
<sequence length="206" mass="23942">LNNRAVERTYIWVDNSPVDYVNWQYGKPIAGSILENCIAMDRRSGQWRDIRCTYSRPYICKKNLECSSVISLHSSMVTVTDTYNATGMGADKAILTDEKDYDSIWCTNNTSGTAKITARRQLLRFGGSQKLHRRFTEALQKLYRSFTEALQKLYRSFTEARRLLLRLGGSQKLHRSFTEALQKLYRSFTEALQKLYRSFTEALKFM</sequence>
<reference evidence="3" key="1">
    <citation type="submission" date="2020-04" db="EMBL/GenBank/DDBJ databases">
        <authorList>
            <person name="Alioto T."/>
            <person name="Alioto T."/>
            <person name="Gomez Garrido J."/>
        </authorList>
    </citation>
    <scope>NUCLEOTIDE SEQUENCE</scope>
    <source>
        <strain evidence="3">A484AB</strain>
    </source>
</reference>
<protein>
    <submittedName>
        <fullName evidence="3">Macrophage mannose receptor 1-like</fullName>
    </submittedName>
</protein>
<dbReference type="SUPFAM" id="SSF48435">
    <property type="entry name" value="Bacterial muramidases"/>
    <property type="match status" value="1"/>
</dbReference>
<dbReference type="InterPro" id="IPR018378">
    <property type="entry name" value="C-type_lectin_CS"/>
</dbReference>
<evidence type="ECO:0000313" key="3">
    <source>
        <dbReference type="EMBL" id="CAB4006583.1"/>
    </source>
</evidence>
<name>A0A7D9IIK7_PARCT</name>
<organism evidence="3 4">
    <name type="scientific">Paramuricea clavata</name>
    <name type="common">Red gorgonian</name>
    <name type="synonym">Violescent sea-whip</name>
    <dbReference type="NCBI Taxonomy" id="317549"/>
    <lineage>
        <taxon>Eukaryota</taxon>
        <taxon>Metazoa</taxon>
        <taxon>Cnidaria</taxon>
        <taxon>Anthozoa</taxon>
        <taxon>Octocorallia</taxon>
        <taxon>Malacalcyonacea</taxon>
        <taxon>Plexauridae</taxon>
        <taxon>Paramuricea</taxon>
    </lineage>
</organism>
<dbReference type="EMBL" id="CACRXK020005547">
    <property type="protein sequence ID" value="CAB4006583.1"/>
    <property type="molecule type" value="Genomic_DNA"/>
</dbReference>
<evidence type="ECO:0000256" key="1">
    <source>
        <dbReference type="ARBA" id="ARBA00022729"/>
    </source>
</evidence>
<dbReference type="SUPFAM" id="SSF56436">
    <property type="entry name" value="C-type lectin-like"/>
    <property type="match status" value="1"/>
</dbReference>
<dbReference type="Proteomes" id="UP001152795">
    <property type="component" value="Unassembled WGS sequence"/>
</dbReference>
<accession>A0A7D9IIK7</accession>
<dbReference type="InterPro" id="IPR016187">
    <property type="entry name" value="CTDL_fold"/>
</dbReference>
<dbReference type="GO" id="GO:0004553">
    <property type="term" value="F:hydrolase activity, hydrolyzing O-glycosyl compounds"/>
    <property type="evidence" value="ECO:0007669"/>
    <property type="project" value="InterPro"/>
</dbReference>
<evidence type="ECO:0000256" key="2">
    <source>
        <dbReference type="ARBA" id="ARBA00023157"/>
    </source>
</evidence>
<feature type="non-terminal residue" evidence="3">
    <location>
        <position position="206"/>
    </location>
</feature>
<dbReference type="Gene3D" id="3.10.100.10">
    <property type="entry name" value="Mannose-Binding Protein A, subunit A"/>
    <property type="match status" value="1"/>
</dbReference>
<keyword evidence="1" id="KW-0732">Signal</keyword>
<proteinExistence type="predicted"/>
<dbReference type="InterPro" id="IPR050111">
    <property type="entry name" value="C-type_lectin/snaclec_domain"/>
</dbReference>
<keyword evidence="2" id="KW-1015">Disulfide bond</keyword>
<keyword evidence="4" id="KW-1185">Reference proteome</keyword>
<dbReference type="InterPro" id="IPR016186">
    <property type="entry name" value="C-type_lectin-like/link_sf"/>
</dbReference>
<keyword evidence="3" id="KW-0675">Receptor</keyword>
<dbReference type="PROSITE" id="PS50041">
    <property type="entry name" value="C_TYPE_LECTIN_2"/>
    <property type="match status" value="1"/>
</dbReference>
<comment type="caution">
    <text evidence="3">The sequence shown here is derived from an EMBL/GenBank/DDBJ whole genome shotgun (WGS) entry which is preliminary data.</text>
</comment>
<dbReference type="InterPro" id="IPR008939">
    <property type="entry name" value="Lytic_TGlycosylase_superhlx_U"/>
</dbReference>
<dbReference type="PANTHER" id="PTHR22803">
    <property type="entry name" value="MANNOSE, PHOSPHOLIPASE, LECTIN RECEPTOR RELATED"/>
    <property type="match status" value="1"/>
</dbReference>
<gene>
    <name evidence="3" type="ORF">PACLA_8A089529</name>
</gene>